<dbReference type="PANTHER" id="PTHR11475:SF125">
    <property type="entry name" value="GH11385P"/>
    <property type="match status" value="1"/>
</dbReference>
<feature type="region of interest" description="Disordered" evidence="8">
    <location>
        <begin position="395"/>
        <end position="418"/>
    </location>
</feature>
<proteinExistence type="evidence at transcript level"/>
<evidence type="ECO:0000256" key="1">
    <source>
        <dbReference type="ARBA" id="ARBA00004613"/>
    </source>
</evidence>
<dbReference type="AlphaFoldDB" id="A0A8E5JTD9"/>
<dbReference type="Gene3D" id="1.10.640.10">
    <property type="entry name" value="Haem peroxidase domain superfamily, animal type"/>
    <property type="match status" value="1"/>
</dbReference>
<sequence length="788" mass="87367">MANHQVAAKKVLLTCKELHKPLDFVPGSVKMTCSMMVLCLGVWMSIQFGSQLNTAAAIKIPVSLQAYLGSIAGWPDSAQPGPDPTDAIDFATDHTRRLGRLEHNLLASEVQIKPNTPLQGQLIESGQAGPNEDWLDVWERSKDAALANTAAQYLARGTCSRANPKRDACLRFIASAALPSTDLGKRCQERRGETTLLCPPDAKYRSADGSCNHAASTDALQRTWGRVHTAYRRLLPADYLDGIASVSTILPNPRYISYNLAGNDTLPEPARTLSLAFWSQFVAHDMTQTPFSRMLNYGNNVACCRSDGGSLSPRHHHPSCMAMDLTDRLPNGELNEQYWKGEVRCIHYARSAPAMRPDCRLGPLEQMNAATHYLDGSAVYGSTVARTRALREGSGGRLKAQVKGGNEKGFLPASSSPTEACQVESDSEVCYHAGDSRVNQHPHLAALHTVWLRQHNRLAAQLAALNPQWGDERLFQEARRIVVAQIQHITYKEWLPLLLGKTYIKKMNLEVRNSGFSKQFDTNVDPSVTNSFATAAMRFVHSLVDGELRLVAENRSVAARHELHKHFNRPQLVESEDGLDNLLRGMATQQARRRDLHFSHSVLKNLFRNDGSYGLDILSLDIQRGRDHGLPGYNAFRERCGLPKVTDFSGFADYVPQEIVSKLRELYSSPDEVDLVVGGLAEHPASDDSLLGPTFRCIVAEQMGRTRRGDAFFYDLSGRRSSFTADQLCEIRKTSLARILCDNSDAVQQIQADVFHKPSESNPLKQCTDTEAIPQLDLTAWKENENTV</sequence>
<name>A0A8E5JTD9_SCHGR</name>
<dbReference type="InterPro" id="IPR037120">
    <property type="entry name" value="Haem_peroxidase_sf_animal"/>
</dbReference>
<dbReference type="CDD" id="cd09823">
    <property type="entry name" value="peroxinectin_like"/>
    <property type="match status" value="1"/>
</dbReference>
<dbReference type="FunFam" id="1.10.640.10:FF:000003">
    <property type="entry name" value="chorion peroxidase"/>
    <property type="match status" value="1"/>
</dbReference>
<dbReference type="SUPFAM" id="SSF48113">
    <property type="entry name" value="Heme-dependent peroxidases"/>
    <property type="match status" value="1"/>
</dbReference>
<dbReference type="InterPro" id="IPR010255">
    <property type="entry name" value="Haem_peroxidase_sf"/>
</dbReference>
<keyword evidence="2" id="KW-0964">Secreted</keyword>
<keyword evidence="5" id="KW-0732">Signal</keyword>
<evidence type="ECO:0000256" key="3">
    <source>
        <dbReference type="ARBA" id="ARBA00022559"/>
    </source>
</evidence>
<organism evidence="9">
    <name type="scientific">Schistocerca gregaria</name>
    <name type="common">Desert locust</name>
    <name type="synonym">Gryllus gregarius</name>
    <dbReference type="NCBI Taxonomy" id="7010"/>
    <lineage>
        <taxon>Eukaryota</taxon>
        <taxon>Metazoa</taxon>
        <taxon>Ecdysozoa</taxon>
        <taxon>Arthropoda</taxon>
        <taxon>Hexapoda</taxon>
        <taxon>Insecta</taxon>
        <taxon>Pterygota</taxon>
        <taxon>Neoptera</taxon>
        <taxon>Polyneoptera</taxon>
        <taxon>Orthoptera</taxon>
        <taxon>Caelifera</taxon>
        <taxon>Acrididea</taxon>
        <taxon>Acridomorpha</taxon>
        <taxon>Acridoidea</taxon>
        <taxon>Acrididae</taxon>
        <taxon>Cyrtacanthacridinae</taxon>
        <taxon>Schistocerca</taxon>
    </lineage>
</organism>
<keyword evidence="6 7" id="KW-0408">Iron</keyword>
<evidence type="ECO:0000256" key="8">
    <source>
        <dbReference type="SAM" id="MobiDB-lite"/>
    </source>
</evidence>
<dbReference type="Pfam" id="PF03098">
    <property type="entry name" value="An_peroxidase"/>
    <property type="match status" value="1"/>
</dbReference>
<evidence type="ECO:0000256" key="6">
    <source>
        <dbReference type="ARBA" id="ARBA00023004"/>
    </source>
</evidence>
<keyword evidence="3 9" id="KW-0575">Peroxidase</keyword>
<evidence type="ECO:0000313" key="9">
    <source>
        <dbReference type="EMBL" id="QVD39584.1"/>
    </source>
</evidence>
<dbReference type="PRINTS" id="PR00457">
    <property type="entry name" value="ANPEROXIDASE"/>
</dbReference>
<dbReference type="EMBL" id="MW962818">
    <property type="protein sequence ID" value="QVD39584.1"/>
    <property type="molecule type" value="mRNA"/>
</dbReference>
<reference evidence="9" key="1">
    <citation type="journal article" date="2021" name="J. Neurophysiol.">
        <title>Gene transcription changes in a locust model of noise-induced deafness.</title>
        <authorList>
            <person name="French A.S."/>
            <person name="Warren B."/>
        </authorList>
    </citation>
    <scope>NUCLEOTIDE SEQUENCE</scope>
</reference>
<dbReference type="GO" id="GO:0020037">
    <property type="term" value="F:heme binding"/>
    <property type="evidence" value="ECO:0007669"/>
    <property type="project" value="InterPro"/>
</dbReference>
<keyword evidence="7" id="KW-0479">Metal-binding</keyword>
<dbReference type="GO" id="GO:0046872">
    <property type="term" value="F:metal ion binding"/>
    <property type="evidence" value="ECO:0007669"/>
    <property type="project" value="UniProtKB-KW"/>
</dbReference>
<evidence type="ECO:0000256" key="4">
    <source>
        <dbReference type="ARBA" id="ARBA00022617"/>
    </source>
</evidence>
<comment type="subcellular location">
    <subcellularLocation>
        <location evidence="1">Secreted</location>
    </subcellularLocation>
</comment>
<dbReference type="InterPro" id="IPR019791">
    <property type="entry name" value="Haem_peroxidase_animal"/>
</dbReference>
<dbReference type="GO" id="GO:0022412">
    <property type="term" value="P:cellular process involved in reproduction in multicellular organism"/>
    <property type="evidence" value="ECO:0007669"/>
    <property type="project" value="UniProtKB-ARBA"/>
</dbReference>
<feature type="binding site" description="axial binding residue" evidence="7">
    <location>
        <position position="541"/>
    </location>
    <ligand>
        <name>heme b</name>
        <dbReference type="ChEBI" id="CHEBI:60344"/>
    </ligand>
    <ligandPart>
        <name>Fe</name>
        <dbReference type="ChEBI" id="CHEBI:18248"/>
    </ligandPart>
</feature>
<evidence type="ECO:0000256" key="2">
    <source>
        <dbReference type="ARBA" id="ARBA00022525"/>
    </source>
</evidence>
<accession>A0A8E5JTD9</accession>
<protein>
    <submittedName>
        <fullName evidence="9">Peroxidase</fullName>
    </submittedName>
</protein>
<dbReference type="OrthoDB" id="823504at2759"/>
<evidence type="ECO:0000256" key="5">
    <source>
        <dbReference type="ARBA" id="ARBA00022729"/>
    </source>
</evidence>
<dbReference type="PANTHER" id="PTHR11475">
    <property type="entry name" value="OXIDASE/PEROXIDASE"/>
    <property type="match status" value="1"/>
</dbReference>
<dbReference type="GO" id="GO:0005576">
    <property type="term" value="C:extracellular region"/>
    <property type="evidence" value="ECO:0007669"/>
    <property type="project" value="UniProtKB-SubCell"/>
</dbReference>
<dbReference type="GO" id="GO:0006979">
    <property type="term" value="P:response to oxidative stress"/>
    <property type="evidence" value="ECO:0007669"/>
    <property type="project" value="InterPro"/>
</dbReference>
<evidence type="ECO:0000256" key="7">
    <source>
        <dbReference type="PIRSR" id="PIRSR619791-2"/>
    </source>
</evidence>
<keyword evidence="3 9" id="KW-0560">Oxidoreductase</keyword>
<dbReference type="PROSITE" id="PS50292">
    <property type="entry name" value="PEROXIDASE_3"/>
    <property type="match status" value="1"/>
</dbReference>
<keyword evidence="4 7" id="KW-0349">Heme</keyword>
<dbReference type="GO" id="GO:0004601">
    <property type="term" value="F:peroxidase activity"/>
    <property type="evidence" value="ECO:0007669"/>
    <property type="project" value="UniProtKB-KW"/>
</dbReference>